<gene>
    <name evidence="1" type="ORF">COO91_02069</name>
</gene>
<organism evidence="1 2">
    <name type="scientific">Nostoc flagelliforme CCNUN1</name>
    <dbReference type="NCBI Taxonomy" id="2038116"/>
    <lineage>
        <taxon>Bacteria</taxon>
        <taxon>Bacillati</taxon>
        <taxon>Cyanobacteriota</taxon>
        <taxon>Cyanophyceae</taxon>
        <taxon>Nostocales</taxon>
        <taxon>Nostocaceae</taxon>
        <taxon>Nostoc</taxon>
    </lineage>
</organism>
<protein>
    <submittedName>
        <fullName evidence="1">Uncharacterized protein</fullName>
    </submittedName>
</protein>
<name>A0A2K8SL85_9NOSO</name>
<dbReference type="KEGG" id="nfl:COO91_02069"/>
<evidence type="ECO:0000313" key="1">
    <source>
        <dbReference type="EMBL" id="AUB36168.1"/>
    </source>
</evidence>
<proteinExistence type="predicted"/>
<reference evidence="1 2" key="1">
    <citation type="submission" date="2017-11" db="EMBL/GenBank/DDBJ databases">
        <title>Complete genome of a free-living desiccation-tolerant cyanobacterium and its photosynthetic adaptation to extreme terrestrial habitat.</title>
        <authorList>
            <person name="Shang J."/>
        </authorList>
    </citation>
    <scope>NUCLEOTIDE SEQUENCE [LARGE SCALE GENOMIC DNA]</scope>
    <source>
        <strain evidence="1 2">CCNUN1</strain>
    </source>
</reference>
<dbReference type="EMBL" id="CP024785">
    <property type="protein sequence ID" value="AUB36168.1"/>
    <property type="molecule type" value="Genomic_DNA"/>
</dbReference>
<dbReference type="AlphaFoldDB" id="A0A2K8SL85"/>
<sequence>MSFSASFGAFVSQFFEFRIRECFTVCDRAKTLADGEVK</sequence>
<evidence type="ECO:0000313" key="2">
    <source>
        <dbReference type="Proteomes" id="UP000232003"/>
    </source>
</evidence>
<dbReference type="Proteomes" id="UP000232003">
    <property type="component" value="Chromosome"/>
</dbReference>
<accession>A0A2K8SL85</accession>
<keyword evidence="2" id="KW-1185">Reference proteome</keyword>